<dbReference type="EMBL" id="JAGQHS010000010">
    <property type="protein sequence ID" value="MCA9754826.1"/>
    <property type="molecule type" value="Genomic_DNA"/>
</dbReference>
<proteinExistence type="inferred from homology"/>
<comment type="similarity">
    <text evidence="1">Belongs to the sigma-70 factor family. ECF subfamily.</text>
</comment>
<keyword evidence="3" id="KW-0731">Sigma factor</keyword>
<reference evidence="6" key="1">
    <citation type="submission" date="2020-04" db="EMBL/GenBank/DDBJ databases">
        <authorList>
            <person name="Zhang T."/>
        </authorList>
    </citation>
    <scope>NUCLEOTIDE SEQUENCE</scope>
    <source>
        <strain evidence="6">HKST-UBA02</strain>
    </source>
</reference>
<dbReference type="InterPro" id="IPR039425">
    <property type="entry name" value="RNA_pol_sigma-70-like"/>
</dbReference>
<evidence type="ECO:0000259" key="5">
    <source>
        <dbReference type="Pfam" id="PF07638"/>
    </source>
</evidence>
<sequence length="187" mass="20990">MTNDSQSTVTQLLRAWRDGDTRADDALLGLVYDELRELARRYLRRESPGQTLQPTALVHEAYLRLVGADVPWVDRSHFFSVAARTMRRVLVDRAREKAAVKRGAGWVRTTLEEGIEIGAVPALELLKLDAALAELEAQDARVARASELHYFGGLSYEDTAKVLDVSAATVHRDLRFARVWLHRALLA</sequence>
<evidence type="ECO:0000256" key="2">
    <source>
        <dbReference type="ARBA" id="ARBA00023015"/>
    </source>
</evidence>
<dbReference type="InterPro" id="IPR013325">
    <property type="entry name" value="RNA_pol_sigma_r2"/>
</dbReference>
<protein>
    <submittedName>
        <fullName evidence="6">Sigma-70 family RNA polymerase sigma factor</fullName>
    </submittedName>
</protein>
<name>A0A956N9E9_UNCEI</name>
<dbReference type="AlphaFoldDB" id="A0A956N9E9"/>
<dbReference type="InterPro" id="IPR053812">
    <property type="entry name" value="HTH_Sigma70_ECF-like"/>
</dbReference>
<reference evidence="6" key="2">
    <citation type="journal article" date="2021" name="Microbiome">
        <title>Successional dynamics and alternative stable states in a saline activated sludge microbial community over 9 years.</title>
        <authorList>
            <person name="Wang Y."/>
            <person name="Ye J."/>
            <person name="Ju F."/>
            <person name="Liu L."/>
            <person name="Boyd J.A."/>
            <person name="Deng Y."/>
            <person name="Parks D.H."/>
            <person name="Jiang X."/>
            <person name="Yin X."/>
            <person name="Woodcroft B.J."/>
            <person name="Tyson G.W."/>
            <person name="Hugenholtz P."/>
            <person name="Polz M.F."/>
            <person name="Zhang T."/>
        </authorList>
    </citation>
    <scope>NUCLEOTIDE SEQUENCE</scope>
    <source>
        <strain evidence="6">HKST-UBA02</strain>
    </source>
</reference>
<evidence type="ECO:0000256" key="4">
    <source>
        <dbReference type="ARBA" id="ARBA00023163"/>
    </source>
</evidence>
<evidence type="ECO:0000313" key="7">
    <source>
        <dbReference type="Proteomes" id="UP000739538"/>
    </source>
</evidence>
<dbReference type="Pfam" id="PF07638">
    <property type="entry name" value="Sigma70_ECF"/>
    <property type="match status" value="1"/>
</dbReference>
<dbReference type="InterPro" id="IPR036388">
    <property type="entry name" value="WH-like_DNA-bd_sf"/>
</dbReference>
<dbReference type="PANTHER" id="PTHR43133:SF39">
    <property type="entry name" value="SIMILAR TO RNA POLYMERASE SIGMA-E FACTOR"/>
    <property type="match status" value="1"/>
</dbReference>
<comment type="caution">
    <text evidence="6">The sequence shown here is derived from an EMBL/GenBank/DDBJ whole genome shotgun (WGS) entry which is preliminary data.</text>
</comment>
<dbReference type="GO" id="GO:0006352">
    <property type="term" value="P:DNA-templated transcription initiation"/>
    <property type="evidence" value="ECO:0007669"/>
    <property type="project" value="InterPro"/>
</dbReference>
<dbReference type="Proteomes" id="UP000739538">
    <property type="component" value="Unassembled WGS sequence"/>
</dbReference>
<evidence type="ECO:0000256" key="1">
    <source>
        <dbReference type="ARBA" id="ARBA00010641"/>
    </source>
</evidence>
<dbReference type="SUPFAM" id="SSF88946">
    <property type="entry name" value="Sigma2 domain of RNA polymerase sigma factors"/>
    <property type="match status" value="1"/>
</dbReference>
<feature type="domain" description="RNA polymerase sigma-70 ECF-like HTH" evidence="5">
    <location>
        <begin position="7"/>
        <end position="185"/>
    </location>
</feature>
<dbReference type="InterPro" id="IPR011517">
    <property type="entry name" value="RNA_pol_sigma70_ECF-like"/>
</dbReference>
<evidence type="ECO:0000256" key="3">
    <source>
        <dbReference type="ARBA" id="ARBA00023082"/>
    </source>
</evidence>
<dbReference type="NCBIfam" id="TIGR02937">
    <property type="entry name" value="sigma70-ECF"/>
    <property type="match status" value="1"/>
</dbReference>
<dbReference type="Gene3D" id="1.10.10.10">
    <property type="entry name" value="Winged helix-like DNA-binding domain superfamily/Winged helix DNA-binding domain"/>
    <property type="match status" value="1"/>
</dbReference>
<dbReference type="SUPFAM" id="SSF88659">
    <property type="entry name" value="Sigma3 and sigma4 domains of RNA polymerase sigma factors"/>
    <property type="match status" value="1"/>
</dbReference>
<organism evidence="6 7">
    <name type="scientific">Eiseniibacteriota bacterium</name>
    <dbReference type="NCBI Taxonomy" id="2212470"/>
    <lineage>
        <taxon>Bacteria</taxon>
        <taxon>Candidatus Eiseniibacteriota</taxon>
    </lineage>
</organism>
<dbReference type="PANTHER" id="PTHR43133">
    <property type="entry name" value="RNA POLYMERASE ECF-TYPE SIGMA FACTO"/>
    <property type="match status" value="1"/>
</dbReference>
<dbReference type="InterPro" id="IPR014284">
    <property type="entry name" value="RNA_pol_sigma-70_dom"/>
</dbReference>
<keyword evidence="2" id="KW-0805">Transcription regulation</keyword>
<dbReference type="InterPro" id="IPR013324">
    <property type="entry name" value="RNA_pol_sigma_r3/r4-like"/>
</dbReference>
<accession>A0A956N9E9</accession>
<keyword evidence="4" id="KW-0804">Transcription</keyword>
<dbReference type="GO" id="GO:0016987">
    <property type="term" value="F:sigma factor activity"/>
    <property type="evidence" value="ECO:0007669"/>
    <property type="project" value="UniProtKB-KW"/>
</dbReference>
<dbReference type="NCBIfam" id="TIGR02999">
    <property type="entry name" value="Sig-70_X6"/>
    <property type="match status" value="1"/>
</dbReference>
<gene>
    <name evidence="6" type="ORF">KDA27_03420</name>
</gene>
<evidence type="ECO:0000313" key="6">
    <source>
        <dbReference type="EMBL" id="MCA9754826.1"/>
    </source>
</evidence>